<accession>A0A343JCP3</accession>
<comment type="function">
    <text evidence="2">Hydrolyzes RNA 2',3'-cyclic phosphodiester to an RNA 2'-phosphomonoester.</text>
</comment>
<dbReference type="Pfam" id="PF13563">
    <property type="entry name" value="2_5_RNA_ligase2"/>
    <property type="match status" value="1"/>
</dbReference>
<sequence>MRVFIAIEFQDKIKDYLKEIQDLTKAKSEKGNFTIKDNFHLTLKFIGEVDLTLIEKIKEAIDKAVIGHNNFKLYFNKIGKFPRGSKSILWVGLKIEKELYLLYDKIENELEKINIKKEERKFTPHITIGREVVLKENFNNFLKEIELKKLPILVDKVSLMESTRVNGELKYIPLYVKNFK</sequence>
<dbReference type="GO" id="GO:0016874">
    <property type="term" value="F:ligase activity"/>
    <property type="evidence" value="ECO:0007669"/>
    <property type="project" value="UniProtKB-KW"/>
</dbReference>
<dbReference type="PANTHER" id="PTHR35561">
    <property type="entry name" value="RNA 2',3'-CYCLIC PHOSPHODIESTERASE"/>
    <property type="match status" value="1"/>
</dbReference>
<keyword evidence="4" id="KW-1185">Reference proteome</keyword>
<evidence type="ECO:0000313" key="3">
    <source>
        <dbReference type="EMBL" id="ASW43301.1"/>
    </source>
</evidence>
<dbReference type="RefSeq" id="WP_119865437.1">
    <property type="nucleotide sequence ID" value="NZ_CP016786.1"/>
</dbReference>
<evidence type="ECO:0000256" key="2">
    <source>
        <dbReference type="HAMAP-Rule" id="MF_01940"/>
    </source>
</evidence>
<feature type="short sequence motif" description="HXTX 2" evidence="2">
    <location>
        <begin position="125"/>
        <end position="128"/>
    </location>
</feature>
<dbReference type="AlphaFoldDB" id="A0A343JCP3"/>
<dbReference type="HAMAP" id="MF_01940">
    <property type="entry name" value="RNA_CPDase"/>
    <property type="match status" value="1"/>
</dbReference>
<dbReference type="InterPro" id="IPR009097">
    <property type="entry name" value="Cyclic_Pdiesterase"/>
</dbReference>
<dbReference type="InterPro" id="IPR004175">
    <property type="entry name" value="RNA_CPDase"/>
</dbReference>
<feature type="active site" description="Proton donor" evidence="2">
    <location>
        <position position="40"/>
    </location>
</feature>
<dbReference type="PANTHER" id="PTHR35561:SF1">
    <property type="entry name" value="RNA 2',3'-CYCLIC PHOSPHODIESTERASE"/>
    <property type="match status" value="1"/>
</dbReference>
<comment type="similarity">
    <text evidence="2">Belongs to the 2H phosphoesterase superfamily. ThpR family.</text>
</comment>
<keyword evidence="3" id="KW-0436">Ligase</keyword>
<protein>
    <recommendedName>
        <fullName evidence="2">RNA 2',3'-cyclic phosphodiesterase</fullName>
        <shortName evidence="2">RNA 2',3'-CPDase</shortName>
        <ecNumber evidence="2">3.1.4.58</ecNumber>
    </recommendedName>
</protein>
<keyword evidence="1 2" id="KW-0378">Hydrolase</keyword>
<evidence type="ECO:0000313" key="4">
    <source>
        <dbReference type="Proteomes" id="UP000264883"/>
    </source>
</evidence>
<organism evidence="3 4">
    <name type="scientific">Clostridium isatidis</name>
    <dbReference type="NCBI Taxonomy" id="182773"/>
    <lineage>
        <taxon>Bacteria</taxon>
        <taxon>Bacillati</taxon>
        <taxon>Bacillota</taxon>
        <taxon>Clostridia</taxon>
        <taxon>Eubacteriales</taxon>
        <taxon>Clostridiaceae</taxon>
        <taxon>Clostridium</taxon>
    </lineage>
</organism>
<comment type="catalytic activity">
    <reaction evidence="2">
        <text>a 3'-end 2',3'-cyclophospho-ribonucleotide-RNA + H2O = a 3'-end 2'-phospho-ribonucleotide-RNA + H(+)</text>
        <dbReference type="Rhea" id="RHEA:11828"/>
        <dbReference type="Rhea" id="RHEA-COMP:10464"/>
        <dbReference type="Rhea" id="RHEA-COMP:17353"/>
        <dbReference type="ChEBI" id="CHEBI:15377"/>
        <dbReference type="ChEBI" id="CHEBI:15378"/>
        <dbReference type="ChEBI" id="CHEBI:83064"/>
        <dbReference type="ChEBI" id="CHEBI:173113"/>
        <dbReference type="EC" id="3.1.4.58"/>
    </reaction>
</comment>
<name>A0A343JCP3_9CLOT</name>
<dbReference type="Proteomes" id="UP000264883">
    <property type="component" value="Chromosome"/>
</dbReference>
<dbReference type="OrthoDB" id="9789350at2"/>
<dbReference type="Gene3D" id="3.90.1140.10">
    <property type="entry name" value="Cyclic phosphodiesterase"/>
    <property type="match status" value="1"/>
</dbReference>
<feature type="short sequence motif" description="HXTX 1" evidence="2">
    <location>
        <begin position="40"/>
        <end position="43"/>
    </location>
</feature>
<gene>
    <name evidence="3" type="ORF">BEN51_07335</name>
</gene>
<reference evidence="3 4" key="1">
    <citation type="submission" date="2016-08" db="EMBL/GenBank/DDBJ databases">
        <title>Complete Genome Sequence Of The Indigo Reducing Clostridium isatidis DSM15098.</title>
        <authorList>
            <person name="Little G.T."/>
            <person name="Minton N.P."/>
        </authorList>
    </citation>
    <scope>NUCLEOTIDE SEQUENCE [LARGE SCALE GENOMIC DNA]</scope>
    <source>
        <strain evidence="3 4">DSM 15098</strain>
    </source>
</reference>
<feature type="active site" description="Proton acceptor" evidence="2">
    <location>
        <position position="125"/>
    </location>
</feature>
<dbReference type="EMBL" id="CP016786">
    <property type="protein sequence ID" value="ASW43301.1"/>
    <property type="molecule type" value="Genomic_DNA"/>
</dbReference>
<proteinExistence type="inferred from homology"/>
<dbReference type="GO" id="GO:0008664">
    <property type="term" value="F:RNA 2',3'-cyclic 3'-phosphodiesterase activity"/>
    <property type="evidence" value="ECO:0007669"/>
    <property type="project" value="UniProtKB-EC"/>
</dbReference>
<dbReference type="KEGG" id="cia:BEN51_07335"/>
<dbReference type="GO" id="GO:0004113">
    <property type="term" value="F:2',3'-cyclic-nucleotide 3'-phosphodiesterase activity"/>
    <property type="evidence" value="ECO:0007669"/>
    <property type="project" value="InterPro"/>
</dbReference>
<evidence type="ECO:0000256" key="1">
    <source>
        <dbReference type="ARBA" id="ARBA00022801"/>
    </source>
</evidence>
<dbReference type="NCBIfam" id="TIGR02258">
    <property type="entry name" value="2_5_ligase"/>
    <property type="match status" value="1"/>
</dbReference>
<dbReference type="EC" id="3.1.4.58" evidence="2"/>
<dbReference type="SUPFAM" id="SSF55144">
    <property type="entry name" value="LigT-like"/>
    <property type="match status" value="1"/>
</dbReference>